<reference evidence="1" key="1">
    <citation type="submission" date="2023-03" db="EMBL/GenBank/DDBJ databases">
        <authorList>
            <person name="Cleenwerck I."/>
        </authorList>
    </citation>
    <scope>NUCLEOTIDE SEQUENCE</scope>
    <source>
        <strain evidence="1">LMG 32879</strain>
    </source>
</reference>
<accession>A0AA35UJI0</accession>
<proteinExistence type="predicted"/>
<dbReference type="RefSeq" id="WP_289843647.1">
    <property type="nucleotide sequence ID" value="NZ_CATKSH010000016.1"/>
</dbReference>
<protein>
    <submittedName>
        <fullName evidence="1">Uncharacterized protein</fullName>
    </submittedName>
</protein>
<evidence type="ECO:0000313" key="1">
    <source>
        <dbReference type="EMBL" id="CAI9121485.1"/>
    </source>
</evidence>
<dbReference type="EMBL" id="CATKSH010000016">
    <property type="protein sequence ID" value="CAI9121485.1"/>
    <property type="molecule type" value="Genomic_DNA"/>
</dbReference>
<evidence type="ECO:0000313" key="2">
    <source>
        <dbReference type="Proteomes" id="UP001176960"/>
    </source>
</evidence>
<name>A0AA35UJI0_9PROT</name>
<comment type="caution">
    <text evidence="1">The sequence shown here is derived from an EMBL/GenBank/DDBJ whole genome shotgun (WGS) entry which is preliminary data.</text>
</comment>
<organism evidence="1 2">
    <name type="scientific">Brytella acorum</name>
    <dbReference type="NCBI Taxonomy" id="2959299"/>
    <lineage>
        <taxon>Bacteria</taxon>
        <taxon>Pseudomonadati</taxon>
        <taxon>Pseudomonadota</taxon>
        <taxon>Alphaproteobacteria</taxon>
        <taxon>Acetobacterales</taxon>
        <taxon>Acetobacteraceae</taxon>
        <taxon>Brytella</taxon>
    </lineage>
</organism>
<keyword evidence="2" id="KW-1185">Reference proteome</keyword>
<dbReference type="Proteomes" id="UP001176960">
    <property type="component" value="Unassembled WGS sequence"/>
</dbReference>
<dbReference type="AlphaFoldDB" id="A0AA35UJI0"/>
<gene>
    <name evidence="1" type="ORF">LMG32879_002332</name>
</gene>
<sequence length="49" mass="5638">MSLPADDLSAIDMRDITNHEFLIFEIENRLRISAMSPLLCIGWKAAMTW</sequence>